<proteinExistence type="predicted"/>
<comment type="caution">
    <text evidence="3">The sequence shown here is derived from an EMBL/GenBank/DDBJ whole genome shotgun (WGS) entry which is preliminary data.</text>
</comment>
<accession>A0A8H6QF04</accession>
<dbReference type="Proteomes" id="UP000630445">
    <property type="component" value="Unassembled WGS sequence"/>
</dbReference>
<feature type="compositionally biased region" description="Polar residues" evidence="1">
    <location>
        <begin position="77"/>
        <end position="86"/>
    </location>
</feature>
<evidence type="ECO:0000313" key="4">
    <source>
        <dbReference type="Proteomes" id="UP000630445"/>
    </source>
</evidence>
<dbReference type="OrthoDB" id="566238at2759"/>
<dbReference type="EMBL" id="JACBAF010001908">
    <property type="protein sequence ID" value="KAF7171773.1"/>
    <property type="molecule type" value="Genomic_DNA"/>
</dbReference>
<reference evidence="3" key="1">
    <citation type="submission" date="2020-06" db="EMBL/GenBank/DDBJ databases">
        <title>Draft genome sequences of strains closely related to Aspergillus parafelis and Aspergillus hiratsukae.</title>
        <authorList>
            <person name="Dos Santos R.A.C."/>
            <person name="Rivero-Menendez O."/>
            <person name="Steenwyk J.L."/>
            <person name="Mead M.E."/>
            <person name="Goldman G.H."/>
            <person name="Alastruey-Izquierdo A."/>
            <person name="Rokas A."/>
        </authorList>
    </citation>
    <scope>NUCLEOTIDE SEQUENCE</scope>
    <source>
        <strain evidence="2">CNM-CM5793</strain>
        <strain evidence="3">CNM-CM6106</strain>
    </source>
</reference>
<gene>
    <name evidence="2" type="ORF">CNMCM5793_005281</name>
    <name evidence="3" type="ORF">CNMCM6106_006155</name>
</gene>
<evidence type="ECO:0000313" key="5">
    <source>
        <dbReference type="Proteomes" id="UP000662466"/>
    </source>
</evidence>
<dbReference type="AlphaFoldDB" id="A0A8H6QF04"/>
<dbReference type="EMBL" id="JACBAD010002099">
    <property type="protein sequence ID" value="KAF7116724.1"/>
    <property type="molecule type" value="Genomic_DNA"/>
</dbReference>
<sequence length="95" mass="10349">MASVLSIRRPIAALAARTVKQTSQKSTHHAAVTTFLSSPAGPRSYSTAPRPQSARLALTLAASNIQKDVSHRPQTIRRINNATAQPPRSWKFEDC</sequence>
<evidence type="ECO:0000313" key="3">
    <source>
        <dbReference type="EMBL" id="KAF7171773.1"/>
    </source>
</evidence>
<feature type="region of interest" description="Disordered" evidence="1">
    <location>
        <begin position="69"/>
        <end position="95"/>
    </location>
</feature>
<name>A0A8H6QF04_9EURO</name>
<evidence type="ECO:0000256" key="1">
    <source>
        <dbReference type="SAM" id="MobiDB-lite"/>
    </source>
</evidence>
<evidence type="ECO:0000313" key="2">
    <source>
        <dbReference type="EMBL" id="KAF7116724.1"/>
    </source>
</evidence>
<protein>
    <submittedName>
        <fullName evidence="3">Uncharacterized protein</fullName>
    </submittedName>
</protein>
<organism evidence="3 5">
    <name type="scientific">Aspergillus hiratsukae</name>
    <dbReference type="NCBI Taxonomy" id="1194566"/>
    <lineage>
        <taxon>Eukaryota</taxon>
        <taxon>Fungi</taxon>
        <taxon>Dikarya</taxon>
        <taxon>Ascomycota</taxon>
        <taxon>Pezizomycotina</taxon>
        <taxon>Eurotiomycetes</taxon>
        <taxon>Eurotiomycetidae</taxon>
        <taxon>Eurotiales</taxon>
        <taxon>Aspergillaceae</taxon>
        <taxon>Aspergillus</taxon>
        <taxon>Aspergillus subgen. Fumigati</taxon>
    </lineage>
</organism>
<keyword evidence="4" id="KW-1185">Reference proteome</keyword>
<dbReference type="Proteomes" id="UP000662466">
    <property type="component" value="Unassembled WGS sequence"/>
</dbReference>